<feature type="compositionally biased region" description="Low complexity" evidence="1">
    <location>
        <begin position="214"/>
        <end position="230"/>
    </location>
</feature>
<comment type="caution">
    <text evidence="2">The sequence shown here is derived from an EMBL/GenBank/DDBJ whole genome shotgun (WGS) entry which is preliminary data.</text>
</comment>
<feature type="region of interest" description="Disordered" evidence="1">
    <location>
        <begin position="1"/>
        <end position="57"/>
    </location>
</feature>
<keyword evidence="3" id="KW-1185">Reference proteome</keyword>
<evidence type="ECO:0000313" key="2">
    <source>
        <dbReference type="EMBL" id="KAK4095092.1"/>
    </source>
</evidence>
<accession>A0ABR0CF99</accession>
<dbReference type="Proteomes" id="UP001287286">
    <property type="component" value="Unassembled WGS sequence"/>
</dbReference>
<evidence type="ECO:0000313" key="3">
    <source>
        <dbReference type="Proteomes" id="UP001287286"/>
    </source>
</evidence>
<proteinExistence type="predicted"/>
<feature type="compositionally biased region" description="Pro residues" evidence="1">
    <location>
        <begin position="407"/>
        <end position="422"/>
    </location>
</feature>
<evidence type="ECO:0000256" key="1">
    <source>
        <dbReference type="SAM" id="MobiDB-lite"/>
    </source>
</evidence>
<protein>
    <submittedName>
        <fullName evidence="2">Uncharacterized protein</fullName>
    </submittedName>
</protein>
<feature type="region of interest" description="Disordered" evidence="1">
    <location>
        <begin position="214"/>
        <end position="304"/>
    </location>
</feature>
<feature type="region of interest" description="Disordered" evidence="1">
    <location>
        <begin position="398"/>
        <end position="422"/>
    </location>
</feature>
<sequence length="436" mass="46264">MEAPARSPTTAGAHQWRSALAQEPESTPQKVSRASPVSGATGMHSRRTTQTLGPVGVGAGSWPRRTVLHYASFPSWCALYQGAFTSCSFDIIRGNAGFTFQGRRVVDREFWARLQSQSTGHPSVALGPRPGASTLATPTQPLERQRRTLGKGEGGPREAFRPPFRGQVDDETGPERVAHDPGWQDGYGGGGGRAAAAGRDMLTYAYSVHTYTYTPSLRSSPSSAASFTARSDARKDPEARERDKSQAHAPGQSRVPNASSSYSGRRRGGRELKSTEAVTAKGRVRVDETTEQPMGGSGPPGRLASQEMTREGLVFQEGPLAPRVARAAAACAWTGQTHDDLPLSIFAARSNPVHTPARVHTQTKLGGGVVAVAVAVADADWLIASPHASLPSPFSPGHYDSAHSASPPTPVLPPSRLLPPSPPMSCRLQVRIGLVH</sequence>
<gene>
    <name evidence="2" type="ORF">Purlil1_788</name>
</gene>
<reference evidence="2 3" key="1">
    <citation type="journal article" date="2024" name="Microbiol. Resour. Announc.">
        <title>Genome annotations for the ascomycete fungi Trichoderma harzianum, Trichoderma aggressivum, and Purpureocillium lilacinum.</title>
        <authorList>
            <person name="Beijen E.P.W."/>
            <person name="Ohm R.A."/>
        </authorList>
    </citation>
    <scope>NUCLEOTIDE SEQUENCE [LARGE SCALE GENOMIC DNA]</scope>
    <source>
        <strain evidence="2 3">CBS 150709</strain>
    </source>
</reference>
<organism evidence="2 3">
    <name type="scientific">Purpureocillium lilacinum</name>
    <name type="common">Paecilomyces lilacinus</name>
    <dbReference type="NCBI Taxonomy" id="33203"/>
    <lineage>
        <taxon>Eukaryota</taxon>
        <taxon>Fungi</taxon>
        <taxon>Dikarya</taxon>
        <taxon>Ascomycota</taxon>
        <taxon>Pezizomycotina</taxon>
        <taxon>Sordariomycetes</taxon>
        <taxon>Hypocreomycetidae</taxon>
        <taxon>Hypocreales</taxon>
        <taxon>Ophiocordycipitaceae</taxon>
        <taxon>Purpureocillium</taxon>
    </lineage>
</organism>
<feature type="region of interest" description="Disordered" evidence="1">
    <location>
        <begin position="117"/>
        <end position="194"/>
    </location>
</feature>
<dbReference type="EMBL" id="JAWRVI010000002">
    <property type="protein sequence ID" value="KAK4095092.1"/>
    <property type="molecule type" value="Genomic_DNA"/>
</dbReference>
<name>A0ABR0CF99_PURLI</name>
<feature type="compositionally biased region" description="Basic and acidic residues" evidence="1">
    <location>
        <begin position="231"/>
        <end position="246"/>
    </location>
</feature>